<evidence type="ECO:0000313" key="3">
    <source>
        <dbReference type="EMBL" id="EKV27068.1"/>
    </source>
</evidence>
<feature type="compositionally biased region" description="Pro residues" evidence="1">
    <location>
        <begin position="29"/>
        <end position="49"/>
    </location>
</feature>
<dbReference type="GO" id="GO:0016787">
    <property type="term" value="F:hydrolase activity"/>
    <property type="evidence" value="ECO:0007669"/>
    <property type="project" value="InterPro"/>
</dbReference>
<dbReference type="InterPro" id="IPR011105">
    <property type="entry name" value="Cell_wall_hydrolase_SleB"/>
</dbReference>
<comment type="caution">
    <text evidence="3">The sequence shown here is derived from an EMBL/GenBank/DDBJ whole genome shotgun (WGS) entry which is preliminary data.</text>
</comment>
<evidence type="ECO:0000256" key="1">
    <source>
        <dbReference type="SAM" id="MobiDB-lite"/>
    </source>
</evidence>
<evidence type="ECO:0000259" key="2">
    <source>
        <dbReference type="Pfam" id="PF07486"/>
    </source>
</evidence>
<dbReference type="Proteomes" id="UP000009881">
    <property type="component" value="Unassembled WGS sequence"/>
</dbReference>
<dbReference type="PATRIC" id="fig|1238182.3.peg.3951"/>
<sequence>MSRRKSRWHNACVALAAMAEAEVPVTAPASPPPPPPKPPAPTAPAPPPSDEAVDILARTIWGEARGEPVRGKEAVACVVLNRVARSLDRPGGYWWGGSVVEVCHKPWQFSCWNEGDPNRAKLLKVTPRDPAFAACLRIARRALAGRLPDPTAGATHYHARGIHPPWAWRLIPCAEIGRHLFYNDVE</sequence>
<evidence type="ECO:0000313" key="4">
    <source>
        <dbReference type="Proteomes" id="UP000009881"/>
    </source>
</evidence>
<dbReference type="eggNOG" id="COG3773">
    <property type="taxonomic scope" value="Bacteria"/>
</dbReference>
<protein>
    <submittedName>
        <fullName evidence="3">Cell wall hydrolyses involved in spore germination</fullName>
    </submittedName>
</protein>
<accession>K9H903</accession>
<dbReference type="Gene3D" id="1.10.10.2520">
    <property type="entry name" value="Cell wall hydrolase SleB, domain 1"/>
    <property type="match status" value="1"/>
</dbReference>
<feature type="region of interest" description="Disordered" evidence="1">
    <location>
        <begin position="24"/>
        <end position="50"/>
    </location>
</feature>
<dbReference type="Pfam" id="PF07486">
    <property type="entry name" value="Hydrolase_2"/>
    <property type="match status" value="1"/>
</dbReference>
<dbReference type="AlphaFoldDB" id="K9H903"/>
<name>K9H903_9PROT</name>
<reference evidence="3 4" key="1">
    <citation type="journal article" date="2013" name="Genome Announc.">
        <title>Draft Genome Sequence of an Alphaproteobacterium, Caenispirillum salinarum AK4(T), Isolated from a Solar Saltern.</title>
        <authorList>
            <person name="Khatri I."/>
            <person name="Singh A."/>
            <person name="Korpole S."/>
            <person name="Pinnaka A.K."/>
            <person name="Subramanian S."/>
        </authorList>
    </citation>
    <scope>NUCLEOTIDE SEQUENCE [LARGE SCALE GENOMIC DNA]</scope>
    <source>
        <strain evidence="3 4">AK4</strain>
    </source>
</reference>
<dbReference type="RefSeq" id="WP_009542393.1">
    <property type="nucleotide sequence ID" value="NZ_ANHY01000021.1"/>
</dbReference>
<organism evidence="3 4">
    <name type="scientific">Caenispirillum salinarum AK4</name>
    <dbReference type="NCBI Taxonomy" id="1238182"/>
    <lineage>
        <taxon>Bacteria</taxon>
        <taxon>Pseudomonadati</taxon>
        <taxon>Pseudomonadota</taxon>
        <taxon>Alphaproteobacteria</taxon>
        <taxon>Rhodospirillales</taxon>
        <taxon>Novispirillaceae</taxon>
        <taxon>Caenispirillum</taxon>
    </lineage>
</organism>
<feature type="domain" description="Cell wall hydrolase SleB" evidence="2">
    <location>
        <begin position="66"/>
        <end position="182"/>
    </location>
</feature>
<keyword evidence="4" id="KW-1185">Reference proteome</keyword>
<proteinExistence type="predicted"/>
<dbReference type="EMBL" id="ANHY01000021">
    <property type="protein sequence ID" value="EKV27068.1"/>
    <property type="molecule type" value="Genomic_DNA"/>
</dbReference>
<gene>
    <name evidence="3" type="ORF">C882_1997</name>
</gene>
<dbReference type="STRING" id="1238182.C882_1997"/>
<dbReference type="InterPro" id="IPR042047">
    <property type="entry name" value="SleB_dom1"/>
</dbReference>